<name>A0A2W7PCM2_9BURK</name>
<accession>A0A2W7PCM2</accession>
<comment type="caution">
    <text evidence="10">The sequence shown here is derived from an EMBL/GenBank/DDBJ whole genome shotgun (WGS) entry which is preliminary data.</text>
</comment>
<dbReference type="PROSITE" id="PS51257">
    <property type="entry name" value="PROKAR_LIPOPROTEIN"/>
    <property type="match status" value="1"/>
</dbReference>
<evidence type="ECO:0000256" key="1">
    <source>
        <dbReference type="ARBA" id="ARBA00000971"/>
    </source>
</evidence>
<dbReference type="Pfam" id="PF00254">
    <property type="entry name" value="FKBP_C"/>
    <property type="match status" value="1"/>
</dbReference>
<dbReference type="FunFam" id="3.10.50.40:FF:000006">
    <property type="entry name" value="Peptidyl-prolyl cis-trans isomerase"/>
    <property type="match status" value="1"/>
</dbReference>
<comment type="function">
    <text evidence="5">PPIases accelerate the folding of proteins.</text>
</comment>
<feature type="signal peptide" evidence="8">
    <location>
        <begin position="1"/>
        <end position="19"/>
    </location>
</feature>
<dbReference type="PANTHER" id="PTHR43811">
    <property type="entry name" value="FKBP-TYPE PEPTIDYL-PROLYL CIS-TRANS ISOMERASE FKPA"/>
    <property type="match status" value="1"/>
</dbReference>
<proteinExistence type="inferred from homology"/>
<dbReference type="InterPro" id="IPR006311">
    <property type="entry name" value="TAT_signal"/>
</dbReference>
<dbReference type="EC" id="5.2.1.8" evidence="7"/>
<evidence type="ECO:0000256" key="5">
    <source>
        <dbReference type="ARBA" id="ARBA00056164"/>
    </source>
</evidence>
<evidence type="ECO:0000256" key="2">
    <source>
        <dbReference type="ARBA" id="ARBA00006577"/>
    </source>
</evidence>
<evidence type="ECO:0000256" key="6">
    <source>
        <dbReference type="PROSITE-ProRule" id="PRU00277"/>
    </source>
</evidence>
<gene>
    <name evidence="10" type="ORF">C7416_101243</name>
</gene>
<dbReference type="Gene3D" id="3.10.50.40">
    <property type="match status" value="1"/>
</dbReference>
<organism evidence="10 11">
    <name type="scientific">Cupriavidus phytorum</name>
    <dbReference type="NCBI Taxonomy" id="3024399"/>
    <lineage>
        <taxon>Bacteria</taxon>
        <taxon>Pseudomonadati</taxon>
        <taxon>Pseudomonadota</taxon>
        <taxon>Betaproteobacteria</taxon>
        <taxon>Burkholderiales</taxon>
        <taxon>Burkholderiaceae</taxon>
        <taxon>Cupriavidus</taxon>
    </lineage>
</organism>
<evidence type="ECO:0000256" key="4">
    <source>
        <dbReference type="ARBA" id="ARBA00023235"/>
    </source>
</evidence>
<comment type="similarity">
    <text evidence="2 7">Belongs to the FKBP-type PPIase family.</text>
</comment>
<dbReference type="EMBL" id="QKZN01000001">
    <property type="protein sequence ID" value="PZX33961.1"/>
    <property type="molecule type" value="Genomic_DNA"/>
</dbReference>
<dbReference type="InterPro" id="IPR001179">
    <property type="entry name" value="PPIase_FKBP_dom"/>
</dbReference>
<sequence>MKTLALFLGTLTLAGAACAAGPAASAPAASAAPAAPAAAPQTLASGMTIQHLIKGTGASPKATDTVQVHYRGTLADGTEFDSSYKRGQPISFPLNRVIPCWTEGVQAMQVGGKARLTCPPGTAYGARGVPGTIPPNATLTFEVVLLGIGS</sequence>
<feature type="domain" description="PPIase FKBP-type" evidence="9">
    <location>
        <begin position="63"/>
        <end position="149"/>
    </location>
</feature>
<keyword evidence="4 6" id="KW-0413">Isomerase</keyword>
<dbReference type="PANTHER" id="PTHR43811:SF19">
    <property type="entry name" value="39 KDA FK506-BINDING NUCLEAR PROTEIN"/>
    <property type="match status" value="1"/>
</dbReference>
<dbReference type="SUPFAM" id="SSF54534">
    <property type="entry name" value="FKBP-like"/>
    <property type="match status" value="1"/>
</dbReference>
<keyword evidence="3 6" id="KW-0697">Rotamase</keyword>
<dbReference type="InterPro" id="IPR046357">
    <property type="entry name" value="PPIase_dom_sf"/>
</dbReference>
<evidence type="ECO:0000259" key="9">
    <source>
        <dbReference type="PROSITE" id="PS50059"/>
    </source>
</evidence>
<evidence type="ECO:0000313" key="11">
    <source>
        <dbReference type="Proteomes" id="UP000249638"/>
    </source>
</evidence>
<dbReference type="PROSITE" id="PS51318">
    <property type="entry name" value="TAT"/>
    <property type="match status" value="1"/>
</dbReference>
<comment type="catalytic activity">
    <reaction evidence="1 6 7">
        <text>[protein]-peptidylproline (omega=180) = [protein]-peptidylproline (omega=0)</text>
        <dbReference type="Rhea" id="RHEA:16237"/>
        <dbReference type="Rhea" id="RHEA-COMP:10747"/>
        <dbReference type="Rhea" id="RHEA-COMP:10748"/>
        <dbReference type="ChEBI" id="CHEBI:83833"/>
        <dbReference type="ChEBI" id="CHEBI:83834"/>
        <dbReference type="EC" id="5.2.1.8"/>
    </reaction>
</comment>
<evidence type="ECO:0000256" key="3">
    <source>
        <dbReference type="ARBA" id="ARBA00023110"/>
    </source>
</evidence>
<feature type="chain" id="PRO_5015943160" description="Peptidyl-prolyl cis-trans isomerase" evidence="8">
    <location>
        <begin position="20"/>
        <end position="150"/>
    </location>
</feature>
<evidence type="ECO:0000313" key="10">
    <source>
        <dbReference type="EMBL" id="PZX33961.1"/>
    </source>
</evidence>
<protein>
    <recommendedName>
        <fullName evidence="7">Peptidyl-prolyl cis-trans isomerase</fullName>
        <ecNumber evidence="7">5.2.1.8</ecNumber>
    </recommendedName>
</protein>
<dbReference type="PROSITE" id="PS50059">
    <property type="entry name" value="FKBP_PPIASE"/>
    <property type="match status" value="1"/>
</dbReference>
<evidence type="ECO:0000256" key="7">
    <source>
        <dbReference type="RuleBase" id="RU003915"/>
    </source>
</evidence>
<reference evidence="10" key="1">
    <citation type="submission" date="2018-06" db="EMBL/GenBank/DDBJ databases">
        <title>Genomic Encyclopedia of Type Strains, Phase IV (KMG-V): Genome sequencing to study the core and pangenomes of soil and plant-associated prokaryotes.</title>
        <authorList>
            <person name="Whitman W."/>
        </authorList>
    </citation>
    <scope>NUCLEOTIDE SEQUENCE [LARGE SCALE GENOMIC DNA]</scope>
    <source>
        <strain evidence="10">MLR2-44</strain>
    </source>
</reference>
<dbReference type="AlphaFoldDB" id="A0A2W7PCM2"/>
<evidence type="ECO:0000256" key="8">
    <source>
        <dbReference type="SAM" id="SignalP"/>
    </source>
</evidence>
<keyword evidence="8" id="KW-0732">Signal</keyword>
<dbReference type="GO" id="GO:0003755">
    <property type="term" value="F:peptidyl-prolyl cis-trans isomerase activity"/>
    <property type="evidence" value="ECO:0007669"/>
    <property type="project" value="UniProtKB-UniRule"/>
</dbReference>
<keyword evidence="11" id="KW-1185">Reference proteome</keyword>
<dbReference type="Proteomes" id="UP000249638">
    <property type="component" value="Unassembled WGS sequence"/>
</dbReference>